<evidence type="ECO:0000256" key="4">
    <source>
        <dbReference type="ARBA" id="ARBA00008883"/>
    </source>
</evidence>
<dbReference type="Pfam" id="PF13614">
    <property type="entry name" value="AAA_31"/>
    <property type="match status" value="1"/>
</dbReference>
<evidence type="ECO:0000256" key="6">
    <source>
        <dbReference type="ARBA" id="ARBA00022475"/>
    </source>
</evidence>
<keyword evidence="6" id="KW-1003">Cell membrane</keyword>
<keyword evidence="7" id="KW-0997">Cell inner membrane</keyword>
<keyword evidence="11" id="KW-0418">Kinase</keyword>
<evidence type="ECO:0000256" key="10">
    <source>
        <dbReference type="ARBA" id="ARBA00022741"/>
    </source>
</evidence>
<keyword evidence="13 18" id="KW-1133">Transmembrane helix</keyword>
<evidence type="ECO:0000256" key="1">
    <source>
        <dbReference type="ARBA" id="ARBA00004429"/>
    </source>
</evidence>
<proteinExistence type="inferred from homology"/>
<dbReference type="eggNOG" id="COG3944">
    <property type="taxonomic scope" value="Bacteria"/>
</dbReference>
<evidence type="ECO:0000256" key="12">
    <source>
        <dbReference type="ARBA" id="ARBA00022840"/>
    </source>
</evidence>
<keyword evidence="12" id="KW-0067">ATP-binding</keyword>
<evidence type="ECO:0000256" key="5">
    <source>
        <dbReference type="ARBA" id="ARBA00011903"/>
    </source>
</evidence>
<dbReference type="InterPro" id="IPR027417">
    <property type="entry name" value="P-loop_NTPase"/>
</dbReference>
<protein>
    <recommendedName>
        <fullName evidence="5">non-specific protein-tyrosine kinase</fullName>
        <ecNumber evidence="5">2.7.10.2</ecNumber>
    </recommendedName>
</protein>
<dbReference type="GO" id="GO:0005524">
    <property type="term" value="F:ATP binding"/>
    <property type="evidence" value="ECO:0007669"/>
    <property type="project" value="UniProtKB-KW"/>
</dbReference>
<dbReference type="SUPFAM" id="SSF52540">
    <property type="entry name" value="P-loop containing nucleoside triphosphate hydrolases"/>
    <property type="match status" value="1"/>
</dbReference>
<evidence type="ECO:0000256" key="16">
    <source>
        <dbReference type="ARBA" id="ARBA00051245"/>
    </source>
</evidence>
<comment type="catalytic activity">
    <reaction evidence="16">
        <text>L-tyrosyl-[protein] + ATP = O-phospho-L-tyrosyl-[protein] + ADP + H(+)</text>
        <dbReference type="Rhea" id="RHEA:10596"/>
        <dbReference type="Rhea" id="RHEA-COMP:10136"/>
        <dbReference type="Rhea" id="RHEA-COMP:20101"/>
        <dbReference type="ChEBI" id="CHEBI:15378"/>
        <dbReference type="ChEBI" id="CHEBI:30616"/>
        <dbReference type="ChEBI" id="CHEBI:46858"/>
        <dbReference type="ChEBI" id="CHEBI:61978"/>
        <dbReference type="ChEBI" id="CHEBI:456216"/>
        <dbReference type="EC" id="2.7.10.2"/>
    </reaction>
</comment>
<keyword evidence="14 18" id="KW-0472">Membrane</keyword>
<comment type="similarity">
    <text evidence="3">Belongs to the CpsD/CapB family.</text>
</comment>
<reference evidence="21 22" key="1">
    <citation type="journal article" date="2014" name="PLoS ONE">
        <title>Rumen cellulosomics: divergent fiber-degrading strategies revealed by comparative genome-wide analysis of six ruminococcal strains.</title>
        <authorList>
            <person name="Dassa B."/>
            <person name="Borovok I."/>
            <person name="Ruimy-Israeli V."/>
            <person name="Lamed R."/>
            <person name="Flint H.J."/>
            <person name="Duncan S.H."/>
            <person name="Henrissat B."/>
            <person name="Coutinho P."/>
            <person name="Morrison M."/>
            <person name="Mosoni P."/>
            <person name="Yeoman C.J."/>
            <person name="White B.A."/>
            <person name="Bayer E.A."/>
        </authorList>
    </citation>
    <scope>NUCLEOTIDE SEQUENCE [LARGE SCALE GENOMIC DNA]</scope>
    <source>
        <strain evidence="21 22">007c</strain>
    </source>
</reference>
<accession>W7V182</accession>
<gene>
    <name evidence="21" type="ORF">RF007C_00405</name>
</gene>
<keyword evidence="10" id="KW-0547">Nucleotide-binding</keyword>
<evidence type="ECO:0000256" key="9">
    <source>
        <dbReference type="ARBA" id="ARBA00022692"/>
    </source>
</evidence>
<name>W7V182_RUMFL</name>
<evidence type="ECO:0000256" key="15">
    <source>
        <dbReference type="ARBA" id="ARBA00023137"/>
    </source>
</evidence>
<dbReference type="GO" id="GO:0005886">
    <property type="term" value="C:plasma membrane"/>
    <property type="evidence" value="ECO:0007669"/>
    <property type="project" value="UniProtKB-SubCell"/>
</dbReference>
<dbReference type="CDD" id="cd05387">
    <property type="entry name" value="BY-kinase"/>
    <property type="match status" value="1"/>
</dbReference>
<evidence type="ECO:0000256" key="2">
    <source>
        <dbReference type="ARBA" id="ARBA00006683"/>
    </source>
</evidence>
<comment type="similarity">
    <text evidence="2">Belongs to the CpsC/CapA family.</text>
</comment>
<evidence type="ECO:0000313" key="21">
    <source>
        <dbReference type="EMBL" id="EWM54572.1"/>
    </source>
</evidence>
<dbReference type="PANTHER" id="PTHR32309:SF13">
    <property type="entry name" value="FERRIC ENTEROBACTIN TRANSPORT PROTEIN FEPE"/>
    <property type="match status" value="1"/>
</dbReference>
<dbReference type="AlphaFoldDB" id="W7V182"/>
<evidence type="ECO:0000256" key="14">
    <source>
        <dbReference type="ARBA" id="ARBA00023136"/>
    </source>
</evidence>
<organism evidence="21 22">
    <name type="scientific">Ruminococcus flavefaciens 007c</name>
    <dbReference type="NCBI Taxonomy" id="1341157"/>
    <lineage>
        <taxon>Bacteria</taxon>
        <taxon>Bacillati</taxon>
        <taxon>Bacillota</taxon>
        <taxon>Clostridia</taxon>
        <taxon>Eubacteriales</taxon>
        <taxon>Oscillospiraceae</taxon>
        <taxon>Ruminococcus</taxon>
    </lineage>
</organism>
<evidence type="ECO:0000256" key="3">
    <source>
        <dbReference type="ARBA" id="ARBA00007316"/>
    </source>
</evidence>
<dbReference type="GO" id="GO:0004715">
    <property type="term" value="F:non-membrane spanning protein tyrosine kinase activity"/>
    <property type="evidence" value="ECO:0007669"/>
    <property type="project" value="UniProtKB-EC"/>
</dbReference>
<feature type="transmembrane region" description="Helical" evidence="18">
    <location>
        <begin position="199"/>
        <end position="218"/>
    </location>
</feature>
<keyword evidence="15" id="KW-0829">Tyrosine-protein kinase</keyword>
<dbReference type="NCBIfam" id="TIGR01007">
    <property type="entry name" value="eps_fam"/>
    <property type="match status" value="1"/>
</dbReference>
<dbReference type="PANTHER" id="PTHR32309">
    <property type="entry name" value="TYROSINE-PROTEIN KINASE"/>
    <property type="match status" value="1"/>
</dbReference>
<dbReference type="EMBL" id="ATAX01000011">
    <property type="protein sequence ID" value="EWM54572.1"/>
    <property type="molecule type" value="Genomic_DNA"/>
</dbReference>
<keyword evidence="9 18" id="KW-0812">Transmembrane</keyword>
<feature type="transmembrane region" description="Helical" evidence="18">
    <location>
        <begin position="22"/>
        <end position="44"/>
    </location>
</feature>
<evidence type="ECO:0000259" key="19">
    <source>
        <dbReference type="Pfam" id="PF02706"/>
    </source>
</evidence>
<keyword evidence="8" id="KW-0808">Transferase</keyword>
<evidence type="ECO:0000256" key="11">
    <source>
        <dbReference type="ARBA" id="ARBA00022777"/>
    </source>
</evidence>
<keyword evidence="22" id="KW-1185">Reference proteome</keyword>
<dbReference type="PATRIC" id="fig|1341157.4.peg.760"/>
<evidence type="ECO:0000256" key="18">
    <source>
        <dbReference type="SAM" id="Phobius"/>
    </source>
</evidence>
<sequence>MKNDGKDMLDLKSMVALLLSKLWIIILAAVLGGTAAFCVSKFLMPLKYASHISMYIQSYTTFNENPDQNFNNINNSKQLINTYMEVMKDDAVMNAVAEELRGSFENDVLEQNFSVVNGRITPASLRSCISISSVTDTSALKLSAVTKNPEVSAAICNDIAKVAPDYLHDAVGVGQINTIGTAEVYNSPVAPNVKKNTMLGLMAAAMLAACIIVVIDFFDNTVKDAGRLGESYKKAIIGEIQQFDESKKRKKDVDDNHVKLTDKNVPFAVVESYKSIRTNITFALSTSEKKIFTVSSANPSEGKSTTSANIAIALAQGGNKVLLIDGDLRKSCQHKIFGIKNKKGLSTAISKMAALDECISKDVMEDLDIMTAGPIPPNPSELLASSNMENILDQLSERYSVIIIDTPPVNVVTDAMELANKVSGIIMVARYAKTTTDDIDNAMKKIEFAKMNMLGFILNDIKTGRSGKYYSKYRYDKGYGYGVKYEEDSDEDKTETPEKSEKKTEEKNQSKKKKGGK</sequence>
<dbReference type="InterPro" id="IPR025669">
    <property type="entry name" value="AAA_dom"/>
</dbReference>
<dbReference type="OrthoDB" id="9794577at2"/>
<dbReference type="Gene3D" id="3.40.50.300">
    <property type="entry name" value="P-loop containing nucleotide triphosphate hydrolases"/>
    <property type="match status" value="1"/>
</dbReference>
<evidence type="ECO:0000256" key="17">
    <source>
        <dbReference type="SAM" id="MobiDB-lite"/>
    </source>
</evidence>
<dbReference type="InterPro" id="IPR005702">
    <property type="entry name" value="Wzc-like_C"/>
</dbReference>
<dbReference type="Pfam" id="PF02706">
    <property type="entry name" value="Wzz"/>
    <property type="match status" value="1"/>
</dbReference>
<feature type="compositionally biased region" description="Basic and acidic residues" evidence="17">
    <location>
        <begin position="494"/>
        <end position="509"/>
    </location>
</feature>
<evidence type="ECO:0000313" key="22">
    <source>
        <dbReference type="Proteomes" id="UP000019365"/>
    </source>
</evidence>
<dbReference type="GO" id="GO:0042802">
    <property type="term" value="F:identical protein binding"/>
    <property type="evidence" value="ECO:0007669"/>
    <property type="project" value="UniProtKB-ARBA"/>
</dbReference>
<dbReference type="Proteomes" id="UP000019365">
    <property type="component" value="Unassembled WGS sequence"/>
</dbReference>
<dbReference type="eggNOG" id="COG0489">
    <property type="taxonomic scope" value="Bacteria"/>
</dbReference>
<evidence type="ECO:0000256" key="8">
    <source>
        <dbReference type="ARBA" id="ARBA00022679"/>
    </source>
</evidence>
<feature type="domain" description="Polysaccharide chain length determinant N-terminal" evidence="19">
    <location>
        <begin position="9"/>
        <end position="100"/>
    </location>
</feature>
<dbReference type="FunFam" id="3.40.50.300:FF:000527">
    <property type="entry name" value="Tyrosine-protein kinase etk"/>
    <property type="match status" value="1"/>
</dbReference>
<dbReference type="EC" id="2.7.10.2" evidence="5"/>
<comment type="similarity">
    <text evidence="4">Belongs to the etk/wzc family.</text>
</comment>
<evidence type="ECO:0000256" key="7">
    <source>
        <dbReference type="ARBA" id="ARBA00022519"/>
    </source>
</evidence>
<comment type="subcellular location">
    <subcellularLocation>
        <location evidence="1">Cell inner membrane</location>
        <topology evidence="1">Multi-pass membrane protein</topology>
    </subcellularLocation>
</comment>
<comment type="caution">
    <text evidence="21">The sequence shown here is derived from an EMBL/GenBank/DDBJ whole genome shotgun (WGS) entry which is preliminary data.</text>
</comment>
<dbReference type="InterPro" id="IPR050445">
    <property type="entry name" value="Bact_polysacc_biosynth/exp"/>
</dbReference>
<feature type="domain" description="AAA" evidence="20">
    <location>
        <begin position="300"/>
        <end position="447"/>
    </location>
</feature>
<feature type="region of interest" description="Disordered" evidence="17">
    <location>
        <begin position="483"/>
        <end position="517"/>
    </location>
</feature>
<evidence type="ECO:0000259" key="20">
    <source>
        <dbReference type="Pfam" id="PF13614"/>
    </source>
</evidence>
<evidence type="ECO:0000256" key="13">
    <source>
        <dbReference type="ARBA" id="ARBA00022989"/>
    </source>
</evidence>
<dbReference type="InterPro" id="IPR003856">
    <property type="entry name" value="LPS_length_determ_N"/>
</dbReference>